<proteinExistence type="predicted"/>
<gene>
    <name evidence="2" type="ORF">SAMN05192568_100160</name>
</gene>
<dbReference type="STRING" id="582667.SAMN05192568_100160"/>
<evidence type="ECO:0000313" key="2">
    <source>
        <dbReference type="EMBL" id="SFL12249.1"/>
    </source>
</evidence>
<evidence type="ECO:0000313" key="3">
    <source>
        <dbReference type="Proteomes" id="UP000199048"/>
    </source>
</evidence>
<evidence type="ECO:0000256" key="1">
    <source>
        <dbReference type="SAM" id="SignalP"/>
    </source>
</evidence>
<organism evidence="2 3">
    <name type="scientific">Methylobacterium pseudosasicola</name>
    <dbReference type="NCBI Taxonomy" id="582667"/>
    <lineage>
        <taxon>Bacteria</taxon>
        <taxon>Pseudomonadati</taxon>
        <taxon>Pseudomonadota</taxon>
        <taxon>Alphaproteobacteria</taxon>
        <taxon>Hyphomicrobiales</taxon>
        <taxon>Methylobacteriaceae</taxon>
        <taxon>Methylobacterium</taxon>
    </lineage>
</organism>
<protein>
    <recommendedName>
        <fullName evidence="4">PXPV repeat-containing protein</fullName>
    </recommendedName>
</protein>
<dbReference type="RefSeq" id="WP_092036095.1">
    <property type="nucleotide sequence ID" value="NZ_FOTK01000001.1"/>
</dbReference>
<dbReference type="Proteomes" id="UP000199048">
    <property type="component" value="Unassembled WGS sequence"/>
</dbReference>
<keyword evidence="3" id="KW-1185">Reference proteome</keyword>
<feature type="chain" id="PRO_5011458989" description="PXPV repeat-containing protein" evidence="1">
    <location>
        <begin position="26"/>
        <end position="89"/>
    </location>
</feature>
<dbReference type="AlphaFoldDB" id="A0A1I4F3W5"/>
<feature type="signal peptide" evidence="1">
    <location>
        <begin position="1"/>
        <end position="25"/>
    </location>
</feature>
<reference evidence="3" key="1">
    <citation type="submission" date="2016-10" db="EMBL/GenBank/DDBJ databases">
        <authorList>
            <person name="Varghese N."/>
            <person name="Submissions S."/>
        </authorList>
    </citation>
    <scope>NUCLEOTIDE SEQUENCE [LARGE SCALE GENOMIC DNA]</scope>
    <source>
        <strain evidence="3">BL36</strain>
    </source>
</reference>
<evidence type="ECO:0008006" key="4">
    <source>
        <dbReference type="Google" id="ProtNLM"/>
    </source>
</evidence>
<keyword evidence="1" id="KW-0732">Signal</keyword>
<name>A0A1I4F3W5_9HYPH</name>
<accession>A0A1I4F3W5</accession>
<dbReference type="EMBL" id="FOTK01000001">
    <property type="protein sequence ID" value="SFL12249.1"/>
    <property type="molecule type" value="Genomic_DNA"/>
</dbReference>
<sequence>MLRKFLLAALLVLGFAAAAPQGASAAPVGPGIALPADAAPAVAQKAQYYYRRRFYGPRPFYRRPYYRRRFYYGPRPFYRRPYYRRRFYY</sequence>